<dbReference type="GO" id="GO:0005524">
    <property type="term" value="F:ATP binding"/>
    <property type="evidence" value="ECO:0007669"/>
    <property type="project" value="UniProtKB-UniRule"/>
</dbReference>
<dbReference type="InterPro" id="IPR011761">
    <property type="entry name" value="ATP-grasp"/>
</dbReference>
<evidence type="ECO:0000313" key="4">
    <source>
        <dbReference type="Proteomes" id="UP000178991"/>
    </source>
</evidence>
<keyword evidence="1" id="KW-0547">Nucleotide-binding</keyword>
<dbReference type="SUPFAM" id="SSF56059">
    <property type="entry name" value="Glutathione synthetase ATP-binding domain-like"/>
    <property type="match status" value="1"/>
</dbReference>
<dbReference type="GO" id="GO:0046872">
    <property type="term" value="F:metal ion binding"/>
    <property type="evidence" value="ECO:0007669"/>
    <property type="project" value="InterPro"/>
</dbReference>
<sequence>MSNSKKQLIITIGSKTYTDRLSAYFQKDNRFILRYISEEAEPGRSKSVNKIYHEIISIIDNEKVNLSAIVSFGRSSVLSGVENIAIAIEKVKNEYGTLQTKIIAPPAQSARIFSNKLKTTLTLNKFSKNTLITTKLTDKNIFKIMVMIDMDKFPMPAVLKATNLTGGAGIVLITCSKELILEYSKLKEKGIKELILTEYCVGPETSVEILCLGDKQFIYPMALKESTNESLVHADNKIKISGYVNNIPHLDQEVLALCRKYKIQGYFSVEGIIYDSIANKWKIMEGMTRFTGNHPLVNGSNTSFDSMEAIYKFICNEPYFPASSDKFRVVIQLPIFKQKKMYNIKNLIDNLGNPKWILLKRLDYSGGLPYLTEERDRIQITFIAGTESELDERIDYLRTKLKDETIRTRIKTFISYLNNRFPQMINKKYYAK</sequence>
<dbReference type="Proteomes" id="UP000178991">
    <property type="component" value="Unassembled WGS sequence"/>
</dbReference>
<proteinExistence type="predicted"/>
<dbReference type="AlphaFoldDB" id="A0A1G2HJA8"/>
<evidence type="ECO:0000256" key="1">
    <source>
        <dbReference type="PROSITE-ProRule" id="PRU00409"/>
    </source>
</evidence>
<dbReference type="EMBL" id="MHOL01000018">
    <property type="protein sequence ID" value="OGZ62574.1"/>
    <property type="molecule type" value="Genomic_DNA"/>
</dbReference>
<accession>A0A1G2HJA8</accession>
<evidence type="ECO:0000259" key="2">
    <source>
        <dbReference type="PROSITE" id="PS50975"/>
    </source>
</evidence>
<name>A0A1G2HJA8_9BACT</name>
<evidence type="ECO:0000313" key="3">
    <source>
        <dbReference type="EMBL" id="OGZ62574.1"/>
    </source>
</evidence>
<organism evidence="3 4">
    <name type="scientific">Candidatus Staskawiczbacteria bacterium RIFCSPHIGHO2_01_FULL_34_27</name>
    <dbReference type="NCBI Taxonomy" id="1802199"/>
    <lineage>
        <taxon>Bacteria</taxon>
        <taxon>Candidatus Staskawicziibacteriota</taxon>
    </lineage>
</organism>
<dbReference type="Gene3D" id="3.30.470.20">
    <property type="entry name" value="ATP-grasp fold, B domain"/>
    <property type="match status" value="1"/>
</dbReference>
<dbReference type="PROSITE" id="PS50975">
    <property type="entry name" value="ATP_GRASP"/>
    <property type="match status" value="1"/>
</dbReference>
<protein>
    <recommendedName>
        <fullName evidence="2">ATP-grasp domain-containing protein</fullName>
    </recommendedName>
</protein>
<feature type="domain" description="ATP-grasp" evidence="2">
    <location>
        <begin position="118"/>
        <end position="315"/>
    </location>
</feature>
<keyword evidence="1" id="KW-0067">ATP-binding</keyword>
<comment type="caution">
    <text evidence="3">The sequence shown here is derived from an EMBL/GenBank/DDBJ whole genome shotgun (WGS) entry which is preliminary data.</text>
</comment>
<reference evidence="3 4" key="1">
    <citation type="journal article" date="2016" name="Nat. Commun.">
        <title>Thousands of microbial genomes shed light on interconnected biogeochemical processes in an aquifer system.</title>
        <authorList>
            <person name="Anantharaman K."/>
            <person name="Brown C.T."/>
            <person name="Hug L.A."/>
            <person name="Sharon I."/>
            <person name="Castelle C.J."/>
            <person name="Probst A.J."/>
            <person name="Thomas B.C."/>
            <person name="Singh A."/>
            <person name="Wilkins M.J."/>
            <person name="Karaoz U."/>
            <person name="Brodie E.L."/>
            <person name="Williams K.H."/>
            <person name="Hubbard S.S."/>
            <person name="Banfield J.F."/>
        </authorList>
    </citation>
    <scope>NUCLEOTIDE SEQUENCE [LARGE SCALE GENOMIC DNA]</scope>
</reference>
<gene>
    <name evidence="3" type="ORF">A2639_02985</name>
</gene>